<protein>
    <submittedName>
        <fullName evidence="1">Uncharacterized protein</fullName>
    </submittedName>
</protein>
<evidence type="ECO:0000313" key="3">
    <source>
        <dbReference type="Proteomes" id="UP000501926"/>
    </source>
</evidence>
<reference evidence="2 3" key="3">
    <citation type="submission" date="2020-02" db="EMBL/GenBank/DDBJ databases">
        <title>Newly sequenced genome of strain CSTR1 showed variability in Candidatus Kuenenia stuttgartiensis genomes.</title>
        <authorList>
            <person name="Ding C."/>
            <person name="Adrian L."/>
        </authorList>
    </citation>
    <scope>NUCLEOTIDE SEQUENCE [LARGE SCALE GENOMIC DNA]</scope>
    <source>
        <strain evidence="2 3">CSTR1</strain>
    </source>
</reference>
<reference evidence="1" key="2">
    <citation type="submission" date="2006-01" db="EMBL/GenBank/DDBJ databases">
        <authorList>
            <person name="Genoscope"/>
        </authorList>
    </citation>
    <scope>NUCLEOTIDE SEQUENCE</scope>
</reference>
<organism evidence="1">
    <name type="scientific">Kuenenia stuttgartiensis</name>
    <dbReference type="NCBI Taxonomy" id="174633"/>
    <lineage>
        <taxon>Bacteria</taxon>
        <taxon>Pseudomonadati</taxon>
        <taxon>Planctomycetota</taxon>
        <taxon>Candidatus Brocadiia</taxon>
        <taxon>Candidatus Brocadiales</taxon>
        <taxon>Candidatus Brocadiaceae</taxon>
        <taxon>Candidatus Kuenenia</taxon>
    </lineage>
</organism>
<name>Q1Q5H2_KUEST</name>
<reference evidence="1" key="1">
    <citation type="journal article" date="2006" name="Nature">
        <title>Deciphering the evolution and metabolism of an anammox bacterium from a community genome.</title>
        <authorList>
            <person name="Strous M."/>
            <person name="Pelletier E."/>
            <person name="Mangenot S."/>
            <person name="Rattei T."/>
            <person name="Lehner A."/>
            <person name="Taylor M.W."/>
            <person name="Horn M."/>
            <person name="Daims H."/>
            <person name="Bartol-Mavel D."/>
            <person name="Wincker P."/>
            <person name="Barbe V."/>
            <person name="Fonknechten N."/>
            <person name="Vallenet D."/>
            <person name="Segurens B."/>
            <person name="Schenowitz-Truong C."/>
            <person name="Medigue C."/>
            <person name="Collingro A."/>
            <person name="Snel B."/>
            <person name="Dutilh B.E."/>
            <person name="OpDenCamp H.J.M."/>
            <person name="vanDerDrift C."/>
            <person name="Cirpus I."/>
            <person name="vanDePas-Schoonen K.T."/>
            <person name="Harhangi H.R."/>
            <person name="vanNiftrik L."/>
            <person name="Schmid M."/>
            <person name="Keltjens J."/>
            <person name="vanDeVossenberg J."/>
            <person name="Kartal B."/>
            <person name="Meier H."/>
            <person name="Frishman D."/>
            <person name="Huynen M.A."/>
            <person name="Mewes H."/>
            <person name="Weissenbach J."/>
            <person name="Jetten M.S.M."/>
            <person name="Wagner M."/>
            <person name="LePaslier D."/>
        </authorList>
    </citation>
    <scope>NUCLEOTIDE SEQUENCE</scope>
</reference>
<sequence>MDKFYHRIATIIPDFDNYNRLHQDTTPLTTLISSANPYSLYTISSINSSVALILVFNGSRIGRLSANCLSSSSCFFRSDGFMDTLFLFFLRTSRS</sequence>
<gene>
    <name evidence="2" type="ORF">KsCSTR_30360</name>
    <name evidence="1" type="ORF">kuste4505</name>
</gene>
<evidence type="ECO:0000313" key="1">
    <source>
        <dbReference type="EMBL" id="CAJ75267.1"/>
    </source>
</evidence>
<dbReference type="EMBL" id="CP049055">
    <property type="protein sequence ID" value="QII12415.1"/>
    <property type="molecule type" value="Genomic_DNA"/>
</dbReference>
<evidence type="ECO:0000313" key="2">
    <source>
        <dbReference type="EMBL" id="QII12415.1"/>
    </source>
</evidence>
<dbReference type="Proteomes" id="UP000501926">
    <property type="component" value="Chromosome"/>
</dbReference>
<proteinExistence type="predicted"/>
<dbReference type="EMBL" id="CT573071">
    <property type="protein sequence ID" value="CAJ75267.1"/>
    <property type="molecule type" value="Genomic_DNA"/>
</dbReference>
<dbReference type="AlphaFoldDB" id="Q1Q5H2"/>
<accession>Q1Q5H2</accession>